<gene>
    <name evidence="2" type="ORF">RGC53_02855</name>
</gene>
<organism evidence="2 3">
    <name type="scientific">Helicobacter pylori</name>
    <name type="common">Campylobacter pylori</name>
    <dbReference type="NCBI Taxonomy" id="210"/>
    <lineage>
        <taxon>Bacteria</taxon>
        <taxon>Pseudomonadati</taxon>
        <taxon>Campylobacterota</taxon>
        <taxon>Epsilonproteobacteria</taxon>
        <taxon>Campylobacterales</taxon>
        <taxon>Helicobacteraceae</taxon>
        <taxon>Helicobacter</taxon>
    </lineage>
</organism>
<evidence type="ECO:0000256" key="1">
    <source>
        <dbReference type="SAM" id="Phobius"/>
    </source>
</evidence>
<keyword evidence="1" id="KW-0472">Membrane</keyword>
<evidence type="ECO:0000313" key="3">
    <source>
        <dbReference type="Proteomes" id="UP001262343"/>
    </source>
</evidence>
<dbReference type="Proteomes" id="UP001262343">
    <property type="component" value="Unassembled WGS sequence"/>
</dbReference>
<feature type="transmembrane region" description="Helical" evidence="1">
    <location>
        <begin position="48"/>
        <end position="69"/>
    </location>
</feature>
<keyword evidence="1" id="KW-0812">Transmembrane</keyword>
<comment type="caution">
    <text evidence="2">The sequence shown here is derived from an EMBL/GenBank/DDBJ whole genome shotgun (WGS) entry which is preliminary data.</text>
</comment>
<proteinExistence type="predicted"/>
<reference evidence="2" key="1">
    <citation type="submission" date="2023-08" db="EMBL/GenBank/DDBJ databases">
        <title>First insite into the whole-genome sequence variations in clarithromycin resistant Helicobacter pylori clinical isolates in Russia.</title>
        <authorList>
            <person name="Starkova D.A."/>
            <person name="Svarval A.V."/>
            <person name="Polev D.E."/>
            <person name="Saitova A.T."/>
            <person name="Gladyshev N.S."/>
            <person name="Egorova S.A."/>
        </authorList>
    </citation>
    <scope>NUCLEOTIDE SEQUENCE</scope>
    <source>
        <strain evidence="2">HP96</strain>
    </source>
</reference>
<name>A0AAW8XF93_HELPX</name>
<sequence length="157" mass="17301">MLECISIDSGNFNFNTDFNMDSGIDTIGLFSSIGGLVLLLITPIVGEFALIAGVGLAFVGIGKAVWGFFDSDYKKSQQRKKVNENLNKACEKIAENVKSRIESYKKGALGMIEELKASLNDLIVCYERMREGLIKAGEDLSRLADRIKNTSKQRIAQ</sequence>
<keyword evidence="1" id="KW-1133">Transmembrane helix</keyword>
<dbReference type="RefSeq" id="WP_316469750.1">
    <property type="nucleotide sequence ID" value="NZ_JAVKQK010000005.1"/>
</dbReference>
<evidence type="ECO:0000313" key="2">
    <source>
        <dbReference type="EMBL" id="MDU9789778.1"/>
    </source>
</evidence>
<protein>
    <submittedName>
        <fullName evidence="2">ApolipoL family protein</fullName>
    </submittedName>
</protein>
<dbReference type="EMBL" id="JAVKQK010000005">
    <property type="protein sequence ID" value="MDU9789778.1"/>
    <property type="molecule type" value="Genomic_DNA"/>
</dbReference>
<feature type="transmembrane region" description="Helical" evidence="1">
    <location>
        <begin position="23"/>
        <end position="42"/>
    </location>
</feature>
<dbReference type="AlphaFoldDB" id="A0AAW8XF93"/>
<accession>A0AAW8XF93</accession>